<evidence type="ECO:0000313" key="3">
    <source>
        <dbReference type="EMBL" id="TBL81871.1"/>
    </source>
</evidence>
<feature type="region of interest" description="Disordered" evidence="1">
    <location>
        <begin position="352"/>
        <end position="576"/>
    </location>
</feature>
<dbReference type="InterPro" id="IPR018711">
    <property type="entry name" value="NAGPA"/>
</dbReference>
<reference evidence="3 4" key="1">
    <citation type="submission" date="2019-02" db="EMBL/GenBank/DDBJ databases">
        <title>Paenibacillus sp. nov., isolated from surface-sterilized tissue of Thalictrum simplex L.</title>
        <authorList>
            <person name="Tuo L."/>
        </authorList>
    </citation>
    <scope>NUCLEOTIDE SEQUENCE [LARGE SCALE GENOMIC DNA]</scope>
    <source>
        <strain evidence="3 4">N2SHLJ1</strain>
    </source>
</reference>
<evidence type="ECO:0000259" key="2">
    <source>
        <dbReference type="Pfam" id="PF09992"/>
    </source>
</evidence>
<dbReference type="Proteomes" id="UP000293142">
    <property type="component" value="Unassembled WGS sequence"/>
</dbReference>
<proteinExistence type="predicted"/>
<dbReference type="EMBL" id="SIRE01000002">
    <property type="protein sequence ID" value="TBL81871.1"/>
    <property type="molecule type" value="Genomic_DNA"/>
</dbReference>
<feature type="compositionally biased region" description="Gly residues" evidence="1">
    <location>
        <begin position="463"/>
        <end position="474"/>
    </location>
</feature>
<name>A0A4Q9E2J7_9BACL</name>
<evidence type="ECO:0000256" key="1">
    <source>
        <dbReference type="SAM" id="MobiDB-lite"/>
    </source>
</evidence>
<keyword evidence="4" id="KW-1185">Reference proteome</keyword>
<sequence>MLTFTTSSFLFLTPQGSSIREFLAETVITTQHRDWAWIFVGAEQRDYMVRKLQESYDLAAEEKQDIGLIHHSSTKAQTRLNRSIDDLIKVEDISGTFWKGKKMYVYDPSTIKIMTPAKAGEGERITSMVQRTGAVAGVNAGGFVDPDGLGNGFAPIGFIIAGSDIIYTDQDGSVPQHTVGFTKEGTLVIGKYDIFELRKMGVSEAAMFYPRVIANGKALITSGDGGWGRGPRTAVGQKADGTVIFIVIDGRQASSVGATLKEVQDLLLEEGCINAGFLDGGASSELVVDGKLVTKPSSRYGERRLPSAFLIYDHPEDIQANRVWDGVDKIDPGGAYDHPDFLREQAQIKANQAKNPTPATPPKQETTTPVNTEKNTDNDTKTNETGTKTNDGSKTPAKPGGTTETKPGETDASGKPVTGTGTPAGTGQTGNTSVPQTGKPATGGTTAPNGSGAAGGQTQPNQNGGGNTGAGGTTGNPSTGQPAAGTGAAGSGGSTTPPATGTTPLPSGVTPIGPKTDGSGPGAGTTTTPPAPSKPATGATSAENGAAGAQTPAQTTANNQQSGGSSQTETPAKTTP</sequence>
<feature type="compositionally biased region" description="Low complexity" evidence="1">
    <location>
        <begin position="475"/>
        <end position="486"/>
    </location>
</feature>
<feature type="domain" description="Phosphodiester glycosidase" evidence="2">
    <location>
        <begin position="133"/>
        <end position="312"/>
    </location>
</feature>
<feature type="compositionally biased region" description="Low complexity" evidence="1">
    <location>
        <begin position="494"/>
        <end position="508"/>
    </location>
</feature>
<comment type="caution">
    <text evidence="3">The sequence shown here is derived from an EMBL/GenBank/DDBJ whole genome shotgun (WGS) entry which is preliminary data.</text>
</comment>
<feature type="compositionally biased region" description="Polar residues" evidence="1">
    <location>
        <begin position="562"/>
        <end position="576"/>
    </location>
</feature>
<organism evidence="3 4">
    <name type="scientific">Paenibacillus thalictri</name>
    <dbReference type="NCBI Taxonomy" id="2527873"/>
    <lineage>
        <taxon>Bacteria</taxon>
        <taxon>Bacillati</taxon>
        <taxon>Bacillota</taxon>
        <taxon>Bacilli</taxon>
        <taxon>Bacillales</taxon>
        <taxon>Paenibacillaceae</taxon>
        <taxon>Paenibacillus</taxon>
    </lineage>
</organism>
<protein>
    <recommendedName>
        <fullName evidence="2">Phosphodiester glycosidase domain-containing protein</fullName>
    </recommendedName>
</protein>
<evidence type="ECO:0000313" key="4">
    <source>
        <dbReference type="Proteomes" id="UP000293142"/>
    </source>
</evidence>
<gene>
    <name evidence="3" type="ORF">EYB31_01195</name>
</gene>
<dbReference type="PANTHER" id="PTHR40446:SF2">
    <property type="entry name" value="N-ACETYLGLUCOSAMINE-1-PHOSPHODIESTER ALPHA-N-ACETYLGLUCOSAMINIDASE"/>
    <property type="match status" value="1"/>
</dbReference>
<feature type="compositionally biased region" description="Polar residues" evidence="1">
    <location>
        <begin position="352"/>
        <end position="370"/>
    </location>
</feature>
<accession>A0A4Q9E2J7</accession>
<feature type="compositionally biased region" description="Low complexity" evidence="1">
    <location>
        <begin position="429"/>
        <end position="462"/>
    </location>
</feature>
<dbReference type="OrthoDB" id="9816453at2"/>
<dbReference type="Pfam" id="PF09992">
    <property type="entry name" value="NAGPA"/>
    <property type="match status" value="1"/>
</dbReference>
<dbReference type="AlphaFoldDB" id="A0A4Q9E2J7"/>
<feature type="compositionally biased region" description="Low complexity" evidence="1">
    <location>
        <begin position="524"/>
        <end position="561"/>
    </location>
</feature>
<dbReference type="PANTHER" id="PTHR40446">
    <property type="entry name" value="N-ACETYLGLUCOSAMINE-1-PHOSPHODIESTER ALPHA-N-ACETYLGLUCOSAMINIDASE"/>
    <property type="match status" value="1"/>
</dbReference>
<feature type="compositionally biased region" description="Low complexity" evidence="1">
    <location>
        <begin position="383"/>
        <end position="405"/>
    </location>
</feature>